<dbReference type="InterPro" id="IPR001138">
    <property type="entry name" value="Zn2Cys6_DnaBD"/>
</dbReference>
<evidence type="ECO:0000256" key="1">
    <source>
        <dbReference type="ARBA" id="ARBA00004123"/>
    </source>
</evidence>
<accession>A0A2S7Y053</accession>
<evidence type="ECO:0000256" key="3">
    <source>
        <dbReference type="SAM" id="MobiDB-lite"/>
    </source>
</evidence>
<dbReference type="OrthoDB" id="4863115at2759"/>
<dbReference type="EMBL" id="JRHA01000001">
    <property type="protein sequence ID" value="PQK09537.1"/>
    <property type="molecule type" value="Genomic_DNA"/>
</dbReference>
<protein>
    <recommendedName>
        <fullName evidence="4">Zn(2)-C6 fungal-type domain-containing protein</fullName>
    </recommendedName>
</protein>
<gene>
    <name evidence="5" type="ORF">BB8028_0001g16070</name>
</gene>
<dbReference type="Pfam" id="PF11951">
    <property type="entry name" value="Fungal_trans_2"/>
    <property type="match status" value="1"/>
</dbReference>
<organism evidence="5 6">
    <name type="scientific">Beauveria bassiana</name>
    <name type="common">White muscardine disease fungus</name>
    <name type="synonym">Tritirachium shiotae</name>
    <dbReference type="NCBI Taxonomy" id="176275"/>
    <lineage>
        <taxon>Eukaryota</taxon>
        <taxon>Fungi</taxon>
        <taxon>Dikarya</taxon>
        <taxon>Ascomycota</taxon>
        <taxon>Pezizomycotina</taxon>
        <taxon>Sordariomycetes</taxon>
        <taxon>Hypocreomycetidae</taxon>
        <taxon>Hypocreales</taxon>
        <taxon>Cordycipitaceae</taxon>
        <taxon>Beauveria</taxon>
    </lineage>
</organism>
<dbReference type="InterPro" id="IPR036864">
    <property type="entry name" value="Zn2-C6_fun-type_DNA-bd_sf"/>
</dbReference>
<dbReference type="CDD" id="cd00067">
    <property type="entry name" value="GAL4"/>
    <property type="match status" value="1"/>
</dbReference>
<dbReference type="GO" id="GO:0000976">
    <property type="term" value="F:transcription cis-regulatory region binding"/>
    <property type="evidence" value="ECO:0007669"/>
    <property type="project" value="TreeGrafter"/>
</dbReference>
<sequence>MSPAEPDTNGPQVPSGSLAPPSAQRRKRQWATKAKTGCLGCRIRRVRCNEQRPKCASCTKRNMACHYELNPPDIGSFTDNGDLFPTRIHNEGVWFDTFPHQQVGDLDERFFHESKGTEKYQQKRQAMELATYASAGPWYTESFSAGPVPVWLIPEGWAAFEAVHFCNTVVHRDLMDTDLADSTHRALCRTEPYSPSNDIIIANSLCMRLSHIAGVENTTPKPTPSSVHLWVRLGDLLNTSVRTLSRQITDVENVVQNKVLQRICDMTGIEEYLNLAGGRAHLRGFLAILRLCGIPIDLAKKQTGLGNAIHCMTLCGVLSNTVSSYEAKLDEIGAFSDVELMDMYCFTLENNFPCPSYLWAQVLEISRLRTMAATGSSAVVLLQHAQNIYAQVQIFSPENWKESYSIPKGRVALLLSRIFKAAVAIYCCSCVPASVVDEDFATWSSGQIAAQRLTLLRLLGEAVEFDRQLNTRILWPIAVAGYAASKGTYSERALVGRLLSDMQHEFGCIPPRLLARLQCFWMLGSGSWDDCWNGPFTFLP</sequence>
<keyword evidence="2" id="KW-0539">Nucleus</keyword>
<evidence type="ECO:0000259" key="4">
    <source>
        <dbReference type="PROSITE" id="PS50048"/>
    </source>
</evidence>
<evidence type="ECO:0000313" key="6">
    <source>
        <dbReference type="Proteomes" id="UP000237441"/>
    </source>
</evidence>
<dbReference type="PANTHER" id="PTHR37534">
    <property type="entry name" value="TRANSCRIPTIONAL ACTIVATOR PROTEIN UGA3"/>
    <property type="match status" value="1"/>
</dbReference>
<comment type="subcellular location">
    <subcellularLocation>
        <location evidence="1">Nucleus</location>
    </subcellularLocation>
</comment>
<dbReference type="GO" id="GO:0005634">
    <property type="term" value="C:nucleus"/>
    <property type="evidence" value="ECO:0007669"/>
    <property type="project" value="TreeGrafter"/>
</dbReference>
<name>A0A2S7Y053_BEABA</name>
<dbReference type="GO" id="GO:0008270">
    <property type="term" value="F:zinc ion binding"/>
    <property type="evidence" value="ECO:0007669"/>
    <property type="project" value="InterPro"/>
</dbReference>
<feature type="domain" description="Zn(2)-C6 fungal-type" evidence="4">
    <location>
        <begin position="37"/>
        <end position="67"/>
    </location>
</feature>
<dbReference type="PROSITE" id="PS00463">
    <property type="entry name" value="ZN2_CY6_FUNGAL_1"/>
    <property type="match status" value="1"/>
</dbReference>
<dbReference type="Pfam" id="PF00172">
    <property type="entry name" value="Zn_clus"/>
    <property type="match status" value="1"/>
</dbReference>
<dbReference type="Proteomes" id="UP000237441">
    <property type="component" value="Unassembled WGS sequence"/>
</dbReference>
<reference evidence="5 6" key="1">
    <citation type="submission" date="2016-07" db="EMBL/GenBank/DDBJ databases">
        <title>Comparative genomics of the entomopathogenic fungus Beauveria bassiana.</title>
        <authorList>
            <person name="Valero Jimenez C.A."/>
            <person name="Zwaan B.J."/>
            <person name="Van Kan J.A."/>
            <person name="Takken W."/>
            <person name="Debets A.J."/>
            <person name="Schoustra S.E."/>
            <person name="Koenraadt C.J."/>
        </authorList>
    </citation>
    <scope>NUCLEOTIDE SEQUENCE [LARGE SCALE GENOMIC DNA]</scope>
    <source>
        <strain evidence="5 6">ARSEF 8028</strain>
    </source>
</reference>
<dbReference type="GO" id="GO:0045944">
    <property type="term" value="P:positive regulation of transcription by RNA polymerase II"/>
    <property type="evidence" value="ECO:0007669"/>
    <property type="project" value="TreeGrafter"/>
</dbReference>
<dbReference type="SMART" id="SM00066">
    <property type="entry name" value="GAL4"/>
    <property type="match status" value="1"/>
</dbReference>
<dbReference type="SUPFAM" id="SSF57701">
    <property type="entry name" value="Zn2/Cys6 DNA-binding domain"/>
    <property type="match status" value="1"/>
</dbReference>
<dbReference type="PANTHER" id="PTHR37534:SF48">
    <property type="entry name" value="FINGER DOMAIN PROTEIN, PUTATIVE-RELATED"/>
    <property type="match status" value="1"/>
</dbReference>
<dbReference type="GO" id="GO:0000981">
    <property type="term" value="F:DNA-binding transcription factor activity, RNA polymerase II-specific"/>
    <property type="evidence" value="ECO:0007669"/>
    <property type="project" value="InterPro"/>
</dbReference>
<dbReference type="AlphaFoldDB" id="A0A2S7Y053"/>
<evidence type="ECO:0000313" key="5">
    <source>
        <dbReference type="EMBL" id="PQK09537.1"/>
    </source>
</evidence>
<feature type="region of interest" description="Disordered" evidence="3">
    <location>
        <begin position="1"/>
        <end position="29"/>
    </location>
</feature>
<dbReference type="PROSITE" id="PS50048">
    <property type="entry name" value="ZN2_CY6_FUNGAL_2"/>
    <property type="match status" value="1"/>
</dbReference>
<proteinExistence type="predicted"/>
<dbReference type="InterPro" id="IPR021858">
    <property type="entry name" value="Fun_TF"/>
</dbReference>
<evidence type="ECO:0000256" key="2">
    <source>
        <dbReference type="ARBA" id="ARBA00023242"/>
    </source>
</evidence>
<comment type="caution">
    <text evidence="5">The sequence shown here is derived from an EMBL/GenBank/DDBJ whole genome shotgun (WGS) entry which is preliminary data.</text>
</comment>
<dbReference type="Gene3D" id="4.10.240.10">
    <property type="entry name" value="Zn(2)-C6 fungal-type DNA-binding domain"/>
    <property type="match status" value="1"/>
</dbReference>